<protein>
    <recommendedName>
        <fullName evidence="7 14">Ribonuclease HII</fullName>
        <shortName evidence="14">RNase HII</shortName>
        <ecNumber evidence="6 14">3.1.26.4</ecNumber>
    </recommendedName>
</protein>
<feature type="binding site" evidence="14 15">
    <location>
        <position position="105"/>
    </location>
    <ligand>
        <name>a divalent metal cation</name>
        <dbReference type="ChEBI" id="CHEBI:60240"/>
    </ligand>
</feature>
<evidence type="ECO:0000256" key="12">
    <source>
        <dbReference type="ARBA" id="ARBA00022801"/>
    </source>
</evidence>
<dbReference type="GO" id="GO:0043137">
    <property type="term" value="P:DNA replication, removal of RNA primer"/>
    <property type="evidence" value="ECO:0007669"/>
    <property type="project" value="TreeGrafter"/>
</dbReference>
<dbReference type="GO" id="GO:0003723">
    <property type="term" value="F:RNA binding"/>
    <property type="evidence" value="ECO:0007669"/>
    <property type="project" value="UniProtKB-UniRule"/>
</dbReference>
<evidence type="ECO:0000313" key="19">
    <source>
        <dbReference type="Proteomes" id="UP000319897"/>
    </source>
</evidence>
<feature type="domain" description="RNase H type-2" evidence="17">
    <location>
        <begin position="5"/>
        <end position="196"/>
    </location>
</feature>
<dbReference type="EMBL" id="VFSU01000002">
    <property type="protein sequence ID" value="TPE65037.1"/>
    <property type="molecule type" value="Genomic_DNA"/>
</dbReference>
<comment type="cofactor">
    <cofactor evidence="14 15">
        <name>Mn(2+)</name>
        <dbReference type="ChEBI" id="CHEBI:29035"/>
    </cofactor>
    <cofactor evidence="14 15">
        <name>Mg(2+)</name>
        <dbReference type="ChEBI" id="CHEBI:18420"/>
    </cofactor>
    <text evidence="14 15">Manganese or magnesium. Binds 1 divalent metal ion per monomer in the absence of substrate. May bind a second metal ion after substrate binding.</text>
</comment>
<evidence type="ECO:0000256" key="5">
    <source>
        <dbReference type="ARBA" id="ARBA00007383"/>
    </source>
</evidence>
<keyword evidence="9 14" id="KW-0540">Nuclease</keyword>
<dbReference type="Proteomes" id="UP000319897">
    <property type="component" value="Unassembled WGS sequence"/>
</dbReference>
<dbReference type="InterPro" id="IPR022898">
    <property type="entry name" value="RNase_HII"/>
</dbReference>
<evidence type="ECO:0000256" key="10">
    <source>
        <dbReference type="ARBA" id="ARBA00022723"/>
    </source>
</evidence>
<evidence type="ECO:0000256" key="8">
    <source>
        <dbReference type="ARBA" id="ARBA00022490"/>
    </source>
</evidence>
<keyword evidence="13 14" id="KW-0464">Manganese</keyword>
<evidence type="ECO:0000256" key="15">
    <source>
        <dbReference type="PROSITE-ProRule" id="PRU01319"/>
    </source>
</evidence>
<dbReference type="PANTHER" id="PTHR10954:SF18">
    <property type="entry name" value="RIBONUCLEASE HII"/>
    <property type="match status" value="1"/>
</dbReference>
<evidence type="ECO:0000256" key="7">
    <source>
        <dbReference type="ARBA" id="ARBA00019179"/>
    </source>
</evidence>
<dbReference type="Pfam" id="PF01351">
    <property type="entry name" value="RNase_HII"/>
    <property type="match status" value="1"/>
</dbReference>
<keyword evidence="8 14" id="KW-0963">Cytoplasm</keyword>
<keyword evidence="11 14" id="KW-0255">Endonuclease</keyword>
<dbReference type="EC" id="3.1.26.4" evidence="6 14"/>
<keyword evidence="19" id="KW-1185">Reference proteome</keyword>
<dbReference type="GO" id="GO:0005737">
    <property type="term" value="C:cytoplasm"/>
    <property type="evidence" value="ECO:0007669"/>
    <property type="project" value="UniProtKB-SubCell"/>
</dbReference>
<evidence type="ECO:0000256" key="13">
    <source>
        <dbReference type="ARBA" id="ARBA00023211"/>
    </source>
</evidence>
<dbReference type="PANTHER" id="PTHR10954">
    <property type="entry name" value="RIBONUCLEASE H2 SUBUNIT A"/>
    <property type="match status" value="1"/>
</dbReference>
<comment type="cofactor">
    <cofactor evidence="2">
        <name>Mg(2+)</name>
        <dbReference type="ChEBI" id="CHEBI:18420"/>
    </cofactor>
</comment>
<organism evidence="18 19">
    <name type="scientific">Sandaracinobacter neustonicus</name>
    <dbReference type="NCBI Taxonomy" id="1715348"/>
    <lineage>
        <taxon>Bacteria</taxon>
        <taxon>Pseudomonadati</taxon>
        <taxon>Pseudomonadota</taxon>
        <taxon>Alphaproteobacteria</taxon>
        <taxon>Sphingomonadales</taxon>
        <taxon>Sphingosinicellaceae</taxon>
        <taxon>Sandaracinobacter</taxon>
    </lineage>
</organism>
<keyword evidence="10 14" id="KW-0479">Metal-binding</keyword>
<comment type="subcellular location">
    <subcellularLocation>
        <location evidence="4 14">Cytoplasm</location>
    </subcellularLocation>
</comment>
<evidence type="ECO:0000256" key="2">
    <source>
        <dbReference type="ARBA" id="ARBA00001946"/>
    </source>
</evidence>
<dbReference type="AlphaFoldDB" id="A0A501XYC3"/>
<evidence type="ECO:0000256" key="3">
    <source>
        <dbReference type="ARBA" id="ARBA00004065"/>
    </source>
</evidence>
<comment type="caution">
    <text evidence="18">The sequence shown here is derived from an EMBL/GenBank/DDBJ whole genome shotgun (WGS) entry which is preliminary data.</text>
</comment>
<dbReference type="InterPro" id="IPR001352">
    <property type="entry name" value="RNase_HII/HIII"/>
</dbReference>
<name>A0A501XYC3_9SPHN</name>
<sequence length="200" mass="20773">MAAQILIAGVDEAGRGPLAGPVVAAAVILCDDGIAGVADSKALSAKRRALLAADIRARCAVGVGQASVEEIDRLNILWASMLAMRRAVEALVASSGLSPQLVLVDGNRCPDWGWPSRAVIGGDASEPAISAASIIAKEVRDALMRDLAAAHPGYGWERNMGYGTAQHLAGLRALGVTPHHRQSFAPVKNAKALKNLKSEN</sequence>
<proteinExistence type="inferred from homology"/>
<dbReference type="NCBIfam" id="NF000595">
    <property type="entry name" value="PRK00015.1-3"/>
    <property type="match status" value="1"/>
</dbReference>
<comment type="catalytic activity">
    <reaction evidence="1 14 15 16">
        <text>Endonucleolytic cleavage to 5'-phosphomonoester.</text>
        <dbReference type="EC" id="3.1.26.4"/>
    </reaction>
</comment>
<keyword evidence="12 14" id="KW-0378">Hydrolase</keyword>
<dbReference type="GO" id="GO:0032299">
    <property type="term" value="C:ribonuclease H2 complex"/>
    <property type="evidence" value="ECO:0007669"/>
    <property type="project" value="TreeGrafter"/>
</dbReference>
<dbReference type="RefSeq" id="WP_140926155.1">
    <property type="nucleotide sequence ID" value="NZ_VFSU01000002.1"/>
</dbReference>
<evidence type="ECO:0000256" key="9">
    <source>
        <dbReference type="ARBA" id="ARBA00022722"/>
    </source>
</evidence>
<dbReference type="GO" id="GO:0004523">
    <property type="term" value="F:RNA-DNA hybrid ribonuclease activity"/>
    <property type="evidence" value="ECO:0007669"/>
    <property type="project" value="UniProtKB-UniRule"/>
</dbReference>
<evidence type="ECO:0000256" key="6">
    <source>
        <dbReference type="ARBA" id="ARBA00012180"/>
    </source>
</evidence>
<comment type="similarity">
    <text evidence="5 14 16">Belongs to the RNase HII family.</text>
</comment>
<evidence type="ECO:0000313" key="18">
    <source>
        <dbReference type="EMBL" id="TPE65037.1"/>
    </source>
</evidence>
<dbReference type="OrthoDB" id="9803420at2"/>
<reference evidence="18 19" key="1">
    <citation type="submission" date="2019-06" db="EMBL/GenBank/DDBJ databases">
        <authorList>
            <person name="Lee I."/>
            <person name="Jang G.I."/>
            <person name="Hwang C.Y."/>
        </authorList>
    </citation>
    <scope>NUCLEOTIDE SEQUENCE [LARGE SCALE GENOMIC DNA]</scope>
    <source>
        <strain evidence="18 19">PAMC 28131</strain>
    </source>
</reference>
<dbReference type="GO" id="GO:0006298">
    <property type="term" value="P:mismatch repair"/>
    <property type="evidence" value="ECO:0007669"/>
    <property type="project" value="TreeGrafter"/>
</dbReference>
<dbReference type="InterPro" id="IPR036397">
    <property type="entry name" value="RNaseH_sf"/>
</dbReference>
<feature type="binding site" evidence="14 15">
    <location>
        <position position="12"/>
    </location>
    <ligand>
        <name>a divalent metal cation</name>
        <dbReference type="ChEBI" id="CHEBI:60240"/>
    </ligand>
</feature>
<dbReference type="GO" id="GO:0030145">
    <property type="term" value="F:manganese ion binding"/>
    <property type="evidence" value="ECO:0007669"/>
    <property type="project" value="UniProtKB-UniRule"/>
</dbReference>
<comment type="function">
    <text evidence="3 14 16">Endonuclease that specifically degrades the RNA of RNA-DNA hybrids.</text>
</comment>
<evidence type="ECO:0000259" key="17">
    <source>
        <dbReference type="PROSITE" id="PS51975"/>
    </source>
</evidence>
<evidence type="ECO:0000256" key="1">
    <source>
        <dbReference type="ARBA" id="ARBA00000077"/>
    </source>
</evidence>
<dbReference type="PROSITE" id="PS51975">
    <property type="entry name" value="RNASE_H_2"/>
    <property type="match status" value="1"/>
</dbReference>
<dbReference type="HAMAP" id="MF_00052_B">
    <property type="entry name" value="RNase_HII_B"/>
    <property type="match status" value="1"/>
</dbReference>
<evidence type="ECO:0000256" key="16">
    <source>
        <dbReference type="RuleBase" id="RU003515"/>
    </source>
</evidence>
<evidence type="ECO:0000256" key="14">
    <source>
        <dbReference type="HAMAP-Rule" id="MF_00052"/>
    </source>
</evidence>
<dbReference type="InterPro" id="IPR024567">
    <property type="entry name" value="RNase_HII/HIII_dom"/>
</dbReference>
<dbReference type="InterPro" id="IPR012337">
    <property type="entry name" value="RNaseH-like_sf"/>
</dbReference>
<gene>
    <name evidence="14" type="primary">rnhB</name>
    <name evidence="18" type="ORF">FJQ54_00130</name>
</gene>
<evidence type="ECO:0000256" key="11">
    <source>
        <dbReference type="ARBA" id="ARBA00022759"/>
    </source>
</evidence>
<dbReference type="CDD" id="cd07182">
    <property type="entry name" value="RNase_HII_bacteria_HII_like"/>
    <property type="match status" value="1"/>
</dbReference>
<accession>A0A501XYC3</accession>
<dbReference type="Gene3D" id="3.30.420.10">
    <property type="entry name" value="Ribonuclease H-like superfamily/Ribonuclease H"/>
    <property type="match status" value="1"/>
</dbReference>
<evidence type="ECO:0000256" key="4">
    <source>
        <dbReference type="ARBA" id="ARBA00004496"/>
    </source>
</evidence>
<feature type="binding site" evidence="14 15">
    <location>
        <position position="11"/>
    </location>
    <ligand>
        <name>a divalent metal cation</name>
        <dbReference type="ChEBI" id="CHEBI:60240"/>
    </ligand>
</feature>
<dbReference type="SUPFAM" id="SSF53098">
    <property type="entry name" value="Ribonuclease H-like"/>
    <property type="match status" value="1"/>
</dbReference>